<dbReference type="EMBL" id="ML987191">
    <property type="protein sequence ID" value="KAF2253525.1"/>
    <property type="molecule type" value="Genomic_DNA"/>
</dbReference>
<proteinExistence type="predicted"/>
<name>A0A6A6ISJ3_9PLEO</name>
<dbReference type="GeneID" id="54574123"/>
<accession>A0A6A6ISJ3</accession>
<evidence type="ECO:0008006" key="3">
    <source>
        <dbReference type="Google" id="ProtNLM"/>
    </source>
</evidence>
<organism evidence="1 2">
    <name type="scientific">Trematosphaeria pertusa</name>
    <dbReference type="NCBI Taxonomy" id="390896"/>
    <lineage>
        <taxon>Eukaryota</taxon>
        <taxon>Fungi</taxon>
        <taxon>Dikarya</taxon>
        <taxon>Ascomycota</taxon>
        <taxon>Pezizomycotina</taxon>
        <taxon>Dothideomycetes</taxon>
        <taxon>Pleosporomycetidae</taxon>
        <taxon>Pleosporales</taxon>
        <taxon>Massarineae</taxon>
        <taxon>Trematosphaeriaceae</taxon>
        <taxon>Trematosphaeria</taxon>
    </lineage>
</organism>
<sequence length="398" mass="45893">MAGFHDISFDLLYVIFSEIQSEKGQLFNLTLTCRSFREVAQRLLDRNATISKPEGLDLFLRTLAVRPELGHRVHRLDLDLLLRDIQPHKKQSRIPEIIGLLPNLRQFSYQSRDYKLWQWGIPFPFKSLRLNTYEELRKVEWHHNVTPDELLLCMRLPRIESIYFRGLRADSLASKRFSVPGWTFGNSSVVELRMGPNSDLPMETFRTLMQVPRSLRKLALNIQDQYVQHGLHVEAHRIAWMLEPIQETLEELDIPALQGHMKPSEQPADLSAFCSLRKLSIPLRYLFTHGPQTPYSLSELLPSSLKELRISFVSNNWSTPETIQNFQALNNWLRDAPESDGAQSRLPNLACVTLEASTFTYPYGDLNKNLVHEMVNNWGLSEEGGARRLELRHTGGGP</sequence>
<protein>
    <recommendedName>
        <fullName evidence="3">F-box domain-containing protein</fullName>
    </recommendedName>
</protein>
<evidence type="ECO:0000313" key="2">
    <source>
        <dbReference type="Proteomes" id="UP000800094"/>
    </source>
</evidence>
<dbReference type="Proteomes" id="UP000800094">
    <property type="component" value="Unassembled WGS sequence"/>
</dbReference>
<gene>
    <name evidence="1" type="ORF">BU26DRAFT_224496</name>
</gene>
<reference evidence="1" key="1">
    <citation type="journal article" date="2020" name="Stud. Mycol.">
        <title>101 Dothideomycetes genomes: a test case for predicting lifestyles and emergence of pathogens.</title>
        <authorList>
            <person name="Haridas S."/>
            <person name="Albert R."/>
            <person name="Binder M."/>
            <person name="Bloem J."/>
            <person name="Labutti K."/>
            <person name="Salamov A."/>
            <person name="Andreopoulos B."/>
            <person name="Baker S."/>
            <person name="Barry K."/>
            <person name="Bills G."/>
            <person name="Bluhm B."/>
            <person name="Cannon C."/>
            <person name="Castanera R."/>
            <person name="Culley D."/>
            <person name="Daum C."/>
            <person name="Ezra D."/>
            <person name="Gonzalez J."/>
            <person name="Henrissat B."/>
            <person name="Kuo A."/>
            <person name="Liang C."/>
            <person name="Lipzen A."/>
            <person name="Lutzoni F."/>
            <person name="Magnuson J."/>
            <person name="Mondo S."/>
            <person name="Nolan M."/>
            <person name="Ohm R."/>
            <person name="Pangilinan J."/>
            <person name="Park H.-J."/>
            <person name="Ramirez L."/>
            <person name="Alfaro M."/>
            <person name="Sun H."/>
            <person name="Tritt A."/>
            <person name="Yoshinaga Y."/>
            <person name="Zwiers L.-H."/>
            <person name="Turgeon B."/>
            <person name="Goodwin S."/>
            <person name="Spatafora J."/>
            <person name="Crous P."/>
            <person name="Grigoriev I."/>
        </authorList>
    </citation>
    <scope>NUCLEOTIDE SEQUENCE</scope>
    <source>
        <strain evidence="1">CBS 122368</strain>
    </source>
</reference>
<dbReference type="RefSeq" id="XP_033688529.1">
    <property type="nucleotide sequence ID" value="XM_033820793.1"/>
</dbReference>
<dbReference type="AlphaFoldDB" id="A0A6A6ISJ3"/>
<dbReference type="OrthoDB" id="3719074at2759"/>
<keyword evidence="2" id="KW-1185">Reference proteome</keyword>
<evidence type="ECO:0000313" key="1">
    <source>
        <dbReference type="EMBL" id="KAF2253525.1"/>
    </source>
</evidence>